<dbReference type="STRING" id="1110509.Mhar_1567"/>
<dbReference type="EMBL" id="CP003117">
    <property type="protein sequence ID" value="AET64928.1"/>
    <property type="molecule type" value="Genomic_DNA"/>
</dbReference>
<sequence>MNVGGDYGASWLKTIPLQERFSTRGDEGGLWTWGGTPRWMNVVNGTLEPGMGGEEDELDYAGIGWLGSSLGSELTLNQSDHPVALSSLSFLYPYYSFDPWVLDGPHGGAIRASASSYR</sequence>
<keyword evidence="2" id="KW-1185">Reference proteome</keyword>
<name>G7WP87_METH6</name>
<protein>
    <submittedName>
        <fullName evidence="1">Uncharacterized protein</fullName>
    </submittedName>
</protein>
<gene>
    <name evidence="1" type="ordered locus">Mhar_1567</name>
</gene>
<accession>G7WP87</accession>
<dbReference type="Proteomes" id="UP000005877">
    <property type="component" value="Chromosome"/>
</dbReference>
<organism evidence="1 2">
    <name type="scientific">Methanothrix harundinacea (strain 6Ac)</name>
    <name type="common">Methanosaeta harundinacea</name>
    <dbReference type="NCBI Taxonomy" id="1110509"/>
    <lineage>
        <taxon>Archaea</taxon>
        <taxon>Methanobacteriati</taxon>
        <taxon>Methanobacteriota</taxon>
        <taxon>Stenosarchaea group</taxon>
        <taxon>Methanomicrobia</taxon>
        <taxon>Methanotrichales</taxon>
        <taxon>Methanotrichaceae</taxon>
        <taxon>Methanothrix</taxon>
    </lineage>
</organism>
<reference evidence="1 2" key="1">
    <citation type="journal article" date="2012" name="PLoS ONE">
        <title>The genome characteristics and predicted function of methyl-group oxidation pathway in the obligate aceticlastic methanogens, Methanosaeta spp.</title>
        <authorList>
            <person name="Zhu J."/>
            <person name="Zheng H."/>
            <person name="Ai G."/>
            <person name="Zhang G."/>
            <person name="Liu D."/>
            <person name="Liu X."/>
            <person name="Dong X."/>
        </authorList>
    </citation>
    <scope>NUCLEOTIDE SEQUENCE [LARGE SCALE GENOMIC DNA]</scope>
    <source>
        <strain evidence="1 2">6Ac</strain>
    </source>
</reference>
<evidence type="ECO:0000313" key="1">
    <source>
        <dbReference type="EMBL" id="AET64928.1"/>
    </source>
</evidence>
<proteinExistence type="predicted"/>
<dbReference type="AlphaFoldDB" id="G7WP87"/>
<dbReference type="KEGG" id="mhi:Mhar_1567"/>
<dbReference type="HOGENOM" id="CLU_2067807_0_0_2"/>
<evidence type="ECO:0000313" key="2">
    <source>
        <dbReference type="Proteomes" id="UP000005877"/>
    </source>
</evidence>
<dbReference type="PATRIC" id="fig|1110509.7.peg.1747"/>